<name>A0A9Q4C3N4_9EURY</name>
<comment type="caution">
    <text evidence="3">The sequence shown here is derived from an EMBL/GenBank/DDBJ whole genome shotgun (WGS) entry which is preliminary data.</text>
</comment>
<accession>A0A9Q4C3N4</accession>
<gene>
    <name evidence="3" type="ORF">EGH25_07945</name>
</gene>
<dbReference type="HAMAP" id="MF_00341">
    <property type="entry name" value="UPF0146"/>
    <property type="match status" value="1"/>
</dbReference>
<comment type="similarity">
    <text evidence="1 2">Belongs to the UPF0146 family.</text>
</comment>
<dbReference type="InterPro" id="IPR029063">
    <property type="entry name" value="SAM-dependent_MTases_sf"/>
</dbReference>
<dbReference type="EMBL" id="RKLV01000007">
    <property type="protein sequence ID" value="MCX2819282.1"/>
    <property type="molecule type" value="Genomic_DNA"/>
</dbReference>
<dbReference type="AlphaFoldDB" id="A0A9Q4C3N4"/>
<evidence type="ECO:0000256" key="2">
    <source>
        <dbReference type="HAMAP-Rule" id="MF_00341"/>
    </source>
</evidence>
<keyword evidence="4" id="KW-1185">Reference proteome</keyword>
<evidence type="ECO:0000313" key="3">
    <source>
        <dbReference type="EMBL" id="MCX2819282.1"/>
    </source>
</evidence>
<evidence type="ECO:0000313" key="4">
    <source>
        <dbReference type="Proteomes" id="UP001149411"/>
    </source>
</evidence>
<protein>
    <recommendedName>
        <fullName evidence="2">UPF0146 protein EGH25_07945</fullName>
    </recommendedName>
</protein>
<evidence type="ECO:0000256" key="1">
    <source>
        <dbReference type="ARBA" id="ARBA00006969"/>
    </source>
</evidence>
<dbReference type="InterPro" id="IPR005353">
    <property type="entry name" value="UPF0146"/>
</dbReference>
<organism evidence="3 4">
    <name type="scientific">Halorutilus salinus</name>
    <dbReference type="NCBI Taxonomy" id="2487751"/>
    <lineage>
        <taxon>Archaea</taxon>
        <taxon>Methanobacteriati</taxon>
        <taxon>Methanobacteriota</taxon>
        <taxon>Stenosarchaea group</taxon>
        <taxon>Halobacteria</taxon>
        <taxon>Halorutilales</taxon>
        <taxon>Halorutilaceae</taxon>
        <taxon>Halorutilus</taxon>
    </lineage>
</organism>
<dbReference type="RefSeq" id="WP_266087416.1">
    <property type="nucleotide sequence ID" value="NZ_RKLV01000007.1"/>
</dbReference>
<dbReference type="Pfam" id="PF03686">
    <property type="entry name" value="UPF0146"/>
    <property type="match status" value="1"/>
</dbReference>
<sequence>METVARYIEDVYPRGARLVEVGVGERDETARRLADAGYDVTASDVRDVGDSVGVDFVRDNVREPDAGVYEGTALVYSLRPPYEIHADIEEVARTVGADLLLAPLGDEGVSLDARLVSRGGRGFFVNRF</sequence>
<reference evidence="3" key="1">
    <citation type="submission" date="2022-09" db="EMBL/GenBank/DDBJ databases">
        <title>Haloadaptaus new haloarchaeum isolated from saline soil.</title>
        <authorList>
            <person name="Duran-Viseras A."/>
            <person name="Sanchez-Porro C."/>
            <person name="Ventosa A."/>
        </authorList>
    </citation>
    <scope>NUCLEOTIDE SEQUENCE</scope>
    <source>
        <strain evidence="3">F3-133</strain>
    </source>
</reference>
<dbReference type="Gene3D" id="3.40.50.150">
    <property type="entry name" value="Vaccinia Virus protein VP39"/>
    <property type="match status" value="1"/>
</dbReference>
<dbReference type="Proteomes" id="UP001149411">
    <property type="component" value="Unassembled WGS sequence"/>
</dbReference>
<proteinExistence type="inferred from homology"/>